<dbReference type="EMBL" id="JAHXZJ010002237">
    <property type="protein sequence ID" value="KAH0546044.1"/>
    <property type="molecule type" value="Genomic_DNA"/>
</dbReference>
<evidence type="ECO:0000313" key="1">
    <source>
        <dbReference type="EMBL" id="KAH0546044.1"/>
    </source>
</evidence>
<sequence>MLLSSRFLPSSVCVSKTPFLLPGYLARSYTPWDTAIKGLRTAQGLNSWSRFTGAVGLFSEAVSGVIAARWRYLTTLEKTANATKLSELLQKIDEQTPNGALQLTVPEQTHPKIRSHRYPANRLHRERGIFSSKRTRAWRHGKKGEKVTATERKPFGLSESSGIECVRS</sequence>
<proteinExistence type="predicted"/>
<accession>A0AAV7I2M8</accession>
<reference evidence="1 2" key="1">
    <citation type="journal article" date="2021" name="J. Hered.">
        <title>A chromosome-level genome assembly of the parasitoid wasp, Cotesia glomerata (Hymenoptera: Braconidae).</title>
        <authorList>
            <person name="Pinto B.J."/>
            <person name="Weis J.J."/>
            <person name="Gamble T."/>
            <person name="Ode P.J."/>
            <person name="Paul R."/>
            <person name="Zaspel J.M."/>
        </authorList>
    </citation>
    <scope>NUCLEOTIDE SEQUENCE [LARGE SCALE GENOMIC DNA]</scope>
    <source>
        <strain evidence="1">CgM1</strain>
    </source>
</reference>
<keyword evidence="2" id="KW-1185">Reference proteome</keyword>
<dbReference type="Proteomes" id="UP000826195">
    <property type="component" value="Unassembled WGS sequence"/>
</dbReference>
<organism evidence="1 2">
    <name type="scientific">Cotesia glomerata</name>
    <name type="common">Lepidopteran parasitic wasp</name>
    <name type="synonym">Apanteles glomeratus</name>
    <dbReference type="NCBI Taxonomy" id="32391"/>
    <lineage>
        <taxon>Eukaryota</taxon>
        <taxon>Metazoa</taxon>
        <taxon>Ecdysozoa</taxon>
        <taxon>Arthropoda</taxon>
        <taxon>Hexapoda</taxon>
        <taxon>Insecta</taxon>
        <taxon>Pterygota</taxon>
        <taxon>Neoptera</taxon>
        <taxon>Endopterygota</taxon>
        <taxon>Hymenoptera</taxon>
        <taxon>Apocrita</taxon>
        <taxon>Ichneumonoidea</taxon>
        <taxon>Braconidae</taxon>
        <taxon>Microgastrinae</taxon>
        <taxon>Cotesia</taxon>
    </lineage>
</organism>
<gene>
    <name evidence="1" type="ORF">KQX54_006118</name>
</gene>
<name>A0AAV7I2M8_COTGL</name>
<dbReference type="AlphaFoldDB" id="A0AAV7I2M8"/>
<comment type="caution">
    <text evidence="1">The sequence shown here is derived from an EMBL/GenBank/DDBJ whole genome shotgun (WGS) entry which is preliminary data.</text>
</comment>
<protein>
    <submittedName>
        <fullName evidence="1">Uncharacterized protein</fullName>
    </submittedName>
</protein>
<evidence type="ECO:0000313" key="2">
    <source>
        <dbReference type="Proteomes" id="UP000826195"/>
    </source>
</evidence>